<dbReference type="AlphaFoldDB" id="A0A448P0P8"/>
<protein>
    <submittedName>
        <fullName evidence="1">Uncharacterized protein</fullName>
    </submittedName>
</protein>
<organism evidence="1 2">
    <name type="scientific">Acidipropionibacterium jensenii</name>
    <dbReference type="NCBI Taxonomy" id="1749"/>
    <lineage>
        <taxon>Bacteria</taxon>
        <taxon>Bacillati</taxon>
        <taxon>Actinomycetota</taxon>
        <taxon>Actinomycetes</taxon>
        <taxon>Propionibacteriales</taxon>
        <taxon>Propionibacteriaceae</taxon>
        <taxon>Acidipropionibacterium</taxon>
    </lineage>
</organism>
<dbReference type="Proteomes" id="UP000277858">
    <property type="component" value="Chromosome"/>
</dbReference>
<name>A0A448P0P8_9ACTN</name>
<dbReference type="RefSeq" id="WP_126412749.1">
    <property type="nucleotide sequence ID" value="NZ_LR134473.1"/>
</dbReference>
<evidence type="ECO:0000313" key="2">
    <source>
        <dbReference type="Proteomes" id="UP000277858"/>
    </source>
</evidence>
<accession>A0A448P0P8</accession>
<gene>
    <name evidence="1" type="ORF">NCTC13652_01949</name>
</gene>
<evidence type="ECO:0000313" key="1">
    <source>
        <dbReference type="EMBL" id="VEI03736.1"/>
    </source>
</evidence>
<reference evidence="1 2" key="1">
    <citation type="submission" date="2018-12" db="EMBL/GenBank/DDBJ databases">
        <authorList>
            <consortium name="Pathogen Informatics"/>
        </authorList>
    </citation>
    <scope>NUCLEOTIDE SEQUENCE [LARGE SCALE GENOMIC DNA]</scope>
    <source>
        <strain evidence="1 2">NCTC13652</strain>
    </source>
</reference>
<proteinExistence type="predicted"/>
<sequence>MSNNKQTLTIRIKAEVPESGLDPVATSYAEQESFTVRRSVTLSVSMPEREMVWMSPAEARRMAEALLNGANLAENLGHGYEMPESTEGDQR</sequence>
<keyword evidence="2" id="KW-1185">Reference proteome</keyword>
<dbReference type="EMBL" id="LR134473">
    <property type="protein sequence ID" value="VEI03736.1"/>
    <property type="molecule type" value="Genomic_DNA"/>
</dbReference>